<feature type="region of interest" description="Disordered" evidence="1">
    <location>
        <begin position="117"/>
        <end position="137"/>
    </location>
</feature>
<dbReference type="EMBL" id="JARAWN010000300">
    <property type="protein sequence ID" value="MDX3134539.1"/>
    <property type="molecule type" value="Genomic_DNA"/>
</dbReference>
<dbReference type="RefSeq" id="WP_319696650.1">
    <property type="nucleotide sequence ID" value="NZ_JARAWN010000300.1"/>
</dbReference>
<proteinExistence type="predicted"/>
<protein>
    <submittedName>
        <fullName evidence="2">Uncharacterized protein</fullName>
    </submittedName>
</protein>
<gene>
    <name evidence="2" type="ORF">PV367_33200</name>
</gene>
<name>A0AAJ2PVK4_9ACTN</name>
<feature type="compositionally biased region" description="Pro residues" evidence="1">
    <location>
        <begin position="53"/>
        <end position="68"/>
    </location>
</feature>
<organism evidence="2 3">
    <name type="scientific">Streptomyces europaeiscabiei</name>
    <dbReference type="NCBI Taxonomy" id="146819"/>
    <lineage>
        <taxon>Bacteria</taxon>
        <taxon>Bacillati</taxon>
        <taxon>Actinomycetota</taxon>
        <taxon>Actinomycetes</taxon>
        <taxon>Kitasatosporales</taxon>
        <taxon>Streptomycetaceae</taxon>
        <taxon>Streptomyces</taxon>
    </lineage>
</organism>
<feature type="region of interest" description="Disordered" evidence="1">
    <location>
        <begin position="1"/>
        <end position="23"/>
    </location>
</feature>
<accession>A0AAJ2PVK4</accession>
<evidence type="ECO:0000313" key="3">
    <source>
        <dbReference type="Proteomes" id="UP001273589"/>
    </source>
</evidence>
<dbReference type="AlphaFoldDB" id="A0AAJ2PVK4"/>
<evidence type="ECO:0000256" key="1">
    <source>
        <dbReference type="SAM" id="MobiDB-lite"/>
    </source>
</evidence>
<reference evidence="2" key="1">
    <citation type="journal article" date="2023" name="Microb. Genom.">
        <title>Mesoterricola silvestris gen. nov., sp. nov., Mesoterricola sediminis sp. nov., Geothrix oryzae sp. nov., Geothrix edaphica sp. nov., Geothrix rubra sp. nov., and Geothrix limicola sp. nov., six novel members of Acidobacteriota isolated from soils.</title>
        <authorList>
            <person name="Weisberg A.J."/>
            <person name="Pearce E."/>
            <person name="Kramer C.G."/>
            <person name="Chang J.H."/>
            <person name="Clarke C.R."/>
        </authorList>
    </citation>
    <scope>NUCLEOTIDE SEQUENCE</scope>
    <source>
        <strain evidence="2">ND06-05F</strain>
    </source>
</reference>
<feature type="compositionally biased region" description="Low complexity" evidence="1">
    <location>
        <begin position="117"/>
        <end position="129"/>
    </location>
</feature>
<feature type="compositionally biased region" description="Polar residues" evidence="1">
    <location>
        <begin position="74"/>
        <end position="89"/>
    </location>
</feature>
<feature type="region of interest" description="Disordered" evidence="1">
    <location>
        <begin position="53"/>
        <end position="93"/>
    </location>
</feature>
<dbReference type="Proteomes" id="UP001273589">
    <property type="component" value="Unassembled WGS sequence"/>
</dbReference>
<sequence>MSAAAEAATPRTVRPVVPRLPPPPVVVVPPVPLPPEVLPLPPPDVEPLLVPPVDVPPPVSPPLPPSSPSPSVSTGSWPTKATGTLTSCERSPDRVWSARVARTHSALKQSVYSSFASTVSSTSNVPPSSYGIANSSP</sequence>
<evidence type="ECO:0000313" key="2">
    <source>
        <dbReference type="EMBL" id="MDX3134539.1"/>
    </source>
</evidence>
<comment type="caution">
    <text evidence="2">The sequence shown here is derived from an EMBL/GenBank/DDBJ whole genome shotgun (WGS) entry which is preliminary data.</text>
</comment>